<dbReference type="GeneID" id="80872383"/>
<dbReference type="GO" id="GO:0006351">
    <property type="term" value="P:DNA-templated transcription"/>
    <property type="evidence" value="ECO:0007669"/>
    <property type="project" value="InterPro"/>
</dbReference>
<evidence type="ECO:0000313" key="13">
    <source>
        <dbReference type="EMBL" id="KAJ4854927.1"/>
    </source>
</evidence>
<evidence type="ECO:0000256" key="9">
    <source>
        <dbReference type="ARBA" id="ARBA00023163"/>
    </source>
</evidence>
<keyword evidence="4" id="KW-0479">Metal-binding</keyword>
<gene>
    <name evidence="13" type="ORF">T069G_10485</name>
</gene>
<dbReference type="PANTHER" id="PTHR47540:SF1">
    <property type="entry name" value="ACTIVATOR OF STRESS GENES 1-RELATED"/>
    <property type="match status" value="1"/>
</dbReference>
<dbReference type="RefSeq" id="XP_056023985.1">
    <property type="nucleotide sequence ID" value="XM_056177695.1"/>
</dbReference>
<dbReference type="SMART" id="SM00066">
    <property type="entry name" value="GAL4"/>
    <property type="match status" value="1"/>
</dbReference>
<dbReference type="Proteomes" id="UP001140511">
    <property type="component" value="Unassembled WGS sequence"/>
</dbReference>
<dbReference type="CDD" id="cd12148">
    <property type="entry name" value="fungal_TF_MHR"/>
    <property type="match status" value="1"/>
</dbReference>
<name>A0A9W9B3P3_9HYPO</name>
<evidence type="ECO:0000256" key="11">
    <source>
        <dbReference type="SAM" id="MobiDB-lite"/>
    </source>
</evidence>
<dbReference type="SUPFAM" id="SSF51412">
    <property type="entry name" value="Inosine monophosphate dehydrogenase (IMPDH)"/>
    <property type="match status" value="1"/>
</dbReference>
<dbReference type="AlphaFoldDB" id="A0A9W9B3P3"/>
<keyword evidence="7" id="KW-0805">Transcription regulation</keyword>
<dbReference type="InterPro" id="IPR036864">
    <property type="entry name" value="Zn2-C6_fun-type_DNA-bd_sf"/>
</dbReference>
<dbReference type="GO" id="GO:0000981">
    <property type="term" value="F:DNA-binding transcription factor activity, RNA polymerase II-specific"/>
    <property type="evidence" value="ECO:0007669"/>
    <property type="project" value="InterPro"/>
</dbReference>
<evidence type="ECO:0000313" key="14">
    <source>
        <dbReference type="Proteomes" id="UP001140511"/>
    </source>
</evidence>
<keyword evidence="9" id="KW-0804">Transcription</keyword>
<evidence type="ECO:0000259" key="12">
    <source>
        <dbReference type="PROSITE" id="PS50048"/>
    </source>
</evidence>
<keyword evidence="6" id="KW-0560">Oxidoreductase</keyword>
<dbReference type="PANTHER" id="PTHR47540">
    <property type="entry name" value="THIAMINE REPRESSIBLE GENES REGULATORY PROTEIN THI5"/>
    <property type="match status" value="1"/>
</dbReference>
<dbReference type="EMBL" id="JAOPEN010000007">
    <property type="protein sequence ID" value="KAJ4854927.1"/>
    <property type="molecule type" value="Genomic_DNA"/>
</dbReference>
<evidence type="ECO:0000256" key="10">
    <source>
        <dbReference type="ARBA" id="ARBA00023242"/>
    </source>
</evidence>
<evidence type="ECO:0000256" key="6">
    <source>
        <dbReference type="ARBA" id="ARBA00023002"/>
    </source>
</evidence>
<evidence type="ECO:0000256" key="7">
    <source>
        <dbReference type="ARBA" id="ARBA00023015"/>
    </source>
</evidence>
<dbReference type="GO" id="GO:0043565">
    <property type="term" value="F:sequence-specific DNA binding"/>
    <property type="evidence" value="ECO:0007669"/>
    <property type="project" value="TreeGrafter"/>
</dbReference>
<dbReference type="SUPFAM" id="SSF57701">
    <property type="entry name" value="Zn2/Cys6 DNA-binding domain"/>
    <property type="match status" value="1"/>
</dbReference>
<evidence type="ECO:0000256" key="5">
    <source>
        <dbReference type="ARBA" id="ARBA00022833"/>
    </source>
</evidence>
<evidence type="ECO:0000256" key="2">
    <source>
        <dbReference type="ARBA" id="ARBA00022630"/>
    </source>
</evidence>
<dbReference type="Pfam" id="PF00172">
    <property type="entry name" value="Zn_clus"/>
    <property type="match status" value="1"/>
</dbReference>
<organism evidence="13 14">
    <name type="scientific">Trichoderma breve</name>
    <dbReference type="NCBI Taxonomy" id="2034170"/>
    <lineage>
        <taxon>Eukaryota</taxon>
        <taxon>Fungi</taxon>
        <taxon>Dikarya</taxon>
        <taxon>Ascomycota</taxon>
        <taxon>Pezizomycotina</taxon>
        <taxon>Sordariomycetes</taxon>
        <taxon>Hypocreomycetidae</taxon>
        <taxon>Hypocreales</taxon>
        <taxon>Hypocreaceae</taxon>
        <taxon>Trichoderma</taxon>
    </lineage>
</organism>
<keyword evidence="5" id="KW-0862">Zinc</keyword>
<dbReference type="Gene3D" id="4.10.240.10">
    <property type="entry name" value="Zn(2)-C6 fungal-type DNA-binding domain"/>
    <property type="match status" value="1"/>
</dbReference>
<dbReference type="CDD" id="cd00067">
    <property type="entry name" value="GAL4"/>
    <property type="match status" value="1"/>
</dbReference>
<comment type="subcellular location">
    <subcellularLocation>
        <location evidence="1">Nucleus</location>
    </subcellularLocation>
</comment>
<dbReference type="Pfam" id="PF04082">
    <property type="entry name" value="Fungal_trans"/>
    <property type="match status" value="1"/>
</dbReference>
<dbReference type="Pfam" id="PF03060">
    <property type="entry name" value="NMO"/>
    <property type="match status" value="2"/>
</dbReference>
<keyword evidence="8" id="KW-0238">DNA-binding</keyword>
<evidence type="ECO:0000256" key="1">
    <source>
        <dbReference type="ARBA" id="ARBA00004123"/>
    </source>
</evidence>
<keyword evidence="14" id="KW-1185">Reference proteome</keyword>
<evidence type="ECO:0000256" key="3">
    <source>
        <dbReference type="ARBA" id="ARBA00022643"/>
    </source>
</evidence>
<dbReference type="GO" id="GO:0005634">
    <property type="term" value="C:nucleus"/>
    <property type="evidence" value="ECO:0007669"/>
    <property type="project" value="UniProtKB-SubCell"/>
</dbReference>
<keyword evidence="10" id="KW-0539">Nucleus</keyword>
<reference evidence="13" key="1">
    <citation type="submission" date="2022-09" db="EMBL/GenBank/DDBJ databases">
        <title>Chromosome-level assembly of Trichoderma breve T069, a fungus used in development of biopesticide product.</title>
        <authorList>
            <person name="Lin R."/>
            <person name="Liu T."/>
        </authorList>
    </citation>
    <scope>NUCLEOTIDE SEQUENCE</scope>
    <source>
        <strain evidence="13">T069</strain>
    </source>
</reference>
<dbReference type="InterPro" id="IPR007219">
    <property type="entry name" value="XnlR_reg_dom"/>
</dbReference>
<keyword evidence="13" id="KW-0503">Monooxygenase</keyword>
<dbReference type="GO" id="GO:0008270">
    <property type="term" value="F:zinc ion binding"/>
    <property type="evidence" value="ECO:0007669"/>
    <property type="project" value="InterPro"/>
</dbReference>
<keyword evidence="2" id="KW-0285">Flavoprotein</keyword>
<dbReference type="InterPro" id="IPR051711">
    <property type="entry name" value="Stress_Response_Reg"/>
</dbReference>
<dbReference type="CDD" id="cd04730">
    <property type="entry name" value="NPD_like"/>
    <property type="match status" value="1"/>
</dbReference>
<protein>
    <submittedName>
        <fullName evidence="13">Nitronate monooxygenase domain-containing protein</fullName>
    </submittedName>
</protein>
<accession>A0A9W9B3P3</accession>
<dbReference type="Gene3D" id="3.20.20.70">
    <property type="entry name" value="Aldolase class I"/>
    <property type="match status" value="1"/>
</dbReference>
<dbReference type="PROSITE" id="PS50048">
    <property type="entry name" value="ZN2_CY6_FUNGAL_2"/>
    <property type="match status" value="1"/>
</dbReference>
<dbReference type="GO" id="GO:0045944">
    <property type="term" value="P:positive regulation of transcription by RNA polymerase II"/>
    <property type="evidence" value="ECO:0007669"/>
    <property type="project" value="TreeGrafter"/>
</dbReference>
<proteinExistence type="predicted"/>
<keyword evidence="3" id="KW-0288">FMN</keyword>
<feature type="domain" description="Zn(2)-C6 fungal-type" evidence="12">
    <location>
        <begin position="350"/>
        <end position="379"/>
    </location>
</feature>
<dbReference type="GO" id="GO:0018580">
    <property type="term" value="F:nitronate monooxygenase activity"/>
    <property type="evidence" value="ECO:0007669"/>
    <property type="project" value="InterPro"/>
</dbReference>
<comment type="caution">
    <text evidence="13">The sequence shown here is derived from an EMBL/GenBank/DDBJ whole genome shotgun (WGS) entry which is preliminary data.</text>
</comment>
<evidence type="ECO:0000256" key="8">
    <source>
        <dbReference type="ARBA" id="ARBA00023125"/>
    </source>
</evidence>
<evidence type="ECO:0000256" key="4">
    <source>
        <dbReference type="ARBA" id="ARBA00022723"/>
    </source>
</evidence>
<feature type="compositionally biased region" description="Polar residues" evidence="11">
    <location>
        <begin position="530"/>
        <end position="550"/>
    </location>
</feature>
<dbReference type="InterPro" id="IPR013785">
    <property type="entry name" value="Aldolase_TIM"/>
</dbReference>
<sequence>MASPQAVSKTILSRYPWVSSPLVVSAPMAVLSSPALATAVSSAGGLGFIGPGIKTQDVATNLEEASQIFLKTQGSPFLSREANTSSLLPVGVAFLLWRDDVNEATSVIEKFKPSAVWLYAPHELEECETWSKKVRSVSPDTQIWIQIGTGAESGGHGRVEDGLGLITLFPEVADALAESGITLIAAGGIADGRGVAAALSLGASGVAMGTRFLASKEARIDQGYQNAVIQATNGAVSTTRTLLYNNLRGEYGWPTPYSPRMIINKTFTDHQLGKPFGELKEMYDEAVQEGDVGWGQQGRRATYAGAAIGLIHEVKSALDIVQDVRKEALAKIQSLHGGGKMSKRQRVLRACDQCRRGKIRCDGKQPCAHCIVYDYECSYDQITKRSRSEPSYYVKALEARLRRAEAVVRIAAPNVNLSDSRLDTADTAQIAAIINQASPQGVLTSRLTPTSSPSETMPIEDSNESFLETMMENFGFLDLDDRGHWDYHGHSSGSIFTQRLQNQFGNLIIPPRSLTKSKPWSKSQRRPEPQTRNTQDTNSNSADNTPISGLPSQEIARKLSQTCFDHACVLMRFVHEPSFWKSFDRIYATTWDQFGDEERIFLPQLYIVLAVGCLFLDDVKPPLEIADYEIVLDQGYRYFELCQDAPPFGLDFIVWVSGNFNALERELRKRVFWAIRNMDIYVSTLLGLPLLVSSDDIDQEYPLEVDDEYITSAGILPMPVGRTSLMMGVSAHTRLVDIIVKVVKYVYPVRHATHLAPSNHTYVVRHSRLREIEKDLESWMKSLPEVLQSRSETSPKLAHMQQMLRIGYAHVQWTLTGDPMDVQPPESVSQENIIHITTEMYNRRLLNGSSWFAVHTIYYAVLTLAYFLLENPGPPATTDGILKDTLEGKNTLAGLAHNSIAVERCACLYSLIEHLPERLNKRKSPTPTNAKSSSVLEAASNLRGKDSMSNRPGAYSLNGSISSASGTVRSTELPVNGHYIPTQQLNHMHAAPDQIFLRFSADDPFAYPSQSPSSLDDDVFRNGVAEASIHLPRDPTMQVYAPMSDEYSLPDGMVPFYNFLGPPSETVYANASYNPSIQ</sequence>
<feature type="region of interest" description="Disordered" evidence="11">
    <location>
        <begin position="510"/>
        <end position="550"/>
    </location>
</feature>
<dbReference type="InterPro" id="IPR004136">
    <property type="entry name" value="NMO"/>
</dbReference>
<dbReference type="PROSITE" id="PS00463">
    <property type="entry name" value="ZN2_CY6_FUNGAL_1"/>
    <property type="match status" value="1"/>
</dbReference>
<dbReference type="InterPro" id="IPR001138">
    <property type="entry name" value="Zn2Cys6_DnaBD"/>
</dbReference>